<accession>J9QT90</accession>
<dbReference type="Proteomes" id="UP000006276">
    <property type="component" value="Chromosome"/>
</dbReference>
<dbReference type="AlphaFoldDB" id="J9QT90"/>
<dbReference type="KEGG" id="rag:B739_0906"/>
<evidence type="ECO:0000313" key="1">
    <source>
        <dbReference type="EMBL" id="AFR35506.1"/>
    </source>
</evidence>
<reference evidence="1 2" key="1">
    <citation type="submission" date="2012-09" db="EMBL/GenBank/DDBJ databases">
        <title>Riemerella anatipestifer vaccine strains.</title>
        <authorList>
            <person name="Chun C.A."/>
            <person name="Shu W.M."/>
            <person name="Kang Z.D."/>
            <person name="Jia W.X."/>
        </authorList>
    </citation>
    <scope>NUCLEOTIDE SEQUENCE [LARGE SCALE GENOMIC DNA]</scope>
    <source>
        <strain evidence="1 2">RA-CH-1</strain>
    </source>
</reference>
<name>J9QT90_RIEAN</name>
<proteinExistence type="predicted"/>
<gene>
    <name evidence="1" type="ORF">B739_0906</name>
</gene>
<protein>
    <submittedName>
        <fullName evidence="1">Uncharacterized protein</fullName>
    </submittedName>
</protein>
<dbReference type="PATRIC" id="fig|1228997.3.peg.902"/>
<organism evidence="1 2">
    <name type="scientific">Riemerella anatipestifer RA-CH-1</name>
    <dbReference type="NCBI Taxonomy" id="1228997"/>
    <lineage>
        <taxon>Bacteria</taxon>
        <taxon>Pseudomonadati</taxon>
        <taxon>Bacteroidota</taxon>
        <taxon>Flavobacteriia</taxon>
        <taxon>Flavobacteriales</taxon>
        <taxon>Weeksellaceae</taxon>
        <taxon>Riemerella</taxon>
    </lineage>
</organism>
<dbReference type="HOGENOM" id="CLU_3295757_0_0_10"/>
<evidence type="ECO:0000313" key="2">
    <source>
        <dbReference type="Proteomes" id="UP000006276"/>
    </source>
</evidence>
<sequence>MEISIAEAVQKPSFLKKDFRKSIFDFKTFNTDKIAVILFR</sequence>
<keyword evidence="2" id="KW-1185">Reference proteome</keyword>
<dbReference type="EMBL" id="CP003787">
    <property type="protein sequence ID" value="AFR35506.1"/>
    <property type="molecule type" value="Genomic_DNA"/>
</dbReference>